<keyword evidence="2" id="KW-1185">Reference proteome</keyword>
<sequence>GHACGHNLIAISGIGAFLLSKLILEKFNDELKKLNFEVILFGSPAEESKGGKIQLIEAGALKGVDFSLMVHPGNVDSVFTPFIARQSFYVEYFGKPAHAAASPWNGVNALDALVLGYQGVSVLR</sequence>
<dbReference type="PANTHER" id="PTHR30575:SF4">
    <property type="entry name" value="PEPTIDASE M20 DOMAIN-CONTAINING PROTEIN 2"/>
    <property type="match status" value="1"/>
</dbReference>
<organism evidence="1 2">
    <name type="scientific">Clydaea vesicula</name>
    <dbReference type="NCBI Taxonomy" id="447962"/>
    <lineage>
        <taxon>Eukaryota</taxon>
        <taxon>Fungi</taxon>
        <taxon>Fungi incertae sedis</taxon>
        <taxon>Chytridiomycota</taxon>
        <taxon>Chytridiomycota incertae sedis</taxon>
        <taxon>Chytridiomycetes</taxon>
        <taxon>Lobulomycetales</taxon>
        <taxon>Lobulomycetaceae</taxon>
        <taxon>Clydaea</taxon>
    </lineage>
</organism>
<gene>
    <name evidence="1" type="ORF">HK099_005864</name>
</gene>
<name>A0AAD5U1U7_9FUNG</name>
<evidence type="ECO:0000313" key="1">
    <source>
        <dbReference type="EMBL" id="KAJ3216435.1"/>
    </source>
</evidence>
<evidence type="ECO:0008006" key="3">
    <source>
        <dbReference type="Google" id="ProtNLM"/>
    </source>
</evidence>
<reference evidence="1" key="1">
    <citation type="submission" date="2020-05" db="EMBL/GenBank/DDBJ databases">
        <title>Phylogenomic resolution of chytrid fungi.</title>
        <authorList>
            <person name="Stajich J.E."/>
            <person name="Amses K."/>
            <person name="Simmons R."/>
            <person name="Seto K."/>
            <person name="Myers J."/>
            <person name="Bonds A."/>
            <person name="Quandt C.A."/>
            <person name="Barry K."/>
            <person name="Liu P."/>
            <person name="Grigoriev I."/>
            <person name="Longcore J.E."/>
            <person name="James T.Y."/>
        </authorList>
    </citation>
    <scope>NUCLEOTIDE SEQUENCE</scope>
    <source>
        <strain evidence="1">JEL0476</strain>
    </source>
</reference>
<dbReference type="InterPro" id="IPR052030">
    <property type="entry name" value="Peptidase_M20/M20A_hydrolases"/>
</dbReference>
<comment type="caution">
    <text evidence="1">The sequence shown here is derived from an EMBL/GenBank/DDBJ whole genome shotgun (WGS) entry which is preliminary data.</text>
</comment>
<protein>
    <recommendedName>
        <fullName evidence="3">Amidohydrolase</fullName>
    </recommendedName>
</protein>
<dbReference type="Gene3D" id="3.30.70.360">
    <property type="match status" value="1"/>
</dbReference>
<dbReference type="GO" id="GO:0016805">
    <property type="term" value="F:dipeptidase activity"/>
    <property type="evidence" value="ECO:0007669"/>
    <property type="project" value="TreeGrafter"/>
</dbReference>
<accession>A0AAD5U1U7</accession>
<feature type="non-terminal residue" evidence="1">
    <location>
        <position position="1"/>
    </location>
</feature>
<dbReference type="AlphaFoldDB" id="A0AAD5U1U7"/>
<dbReference type="SUPFAM" id="SSF53187">
    <property type="entry name" value="Zn-dependent exopeptidases"/>
    <property type="match status" value="1"/>
</dbReference>
<dbReference type="PANTHER" id="PTHR30575">
    <property type="entry name" value="PEPTIDASE M20"/>
    <property type="match status" value="1"/>
</dbReference>
<dbReference type="Proteomes" id="UP001211065">
    <property type="component" value="Unassembled WGS sequence"/>
</dbReference>
<proteinExistence type="predicted"/>
<evidence type="ECO:0000313" key="2">
    <source>
        <dbReference type="Proteomes" id="UP001211065"/>
    </source>
</evidence>
<dbReference type="EMBL" id="JADGJW010000479">
    <property type="protein sequence ID" value="KAJ3216435.1"/>
    <property type="molecule type" value="Genomic_DNA"/>
</dbReference>
<dbReference type="Gene3D" id="3.40.630.10">
    <property type="entry name" value="Zn peptidases"/>
    <property type="match status" value="1"/>
</dbReference>